<dbReference type="Proteomes" id="UP000695000">
    <property type="component" value="Unplaced"/>
</dbReference>
<feature type="domain" description="NOL9 N-terminal" evidence="12">
    <location>
        <begin position="185"/>
        <end position="307"/>
    </location>
</feature>
<comment type="subcellular location">
    <subcellularLocation>
        <location evidence="1">Nucleus</location>
        <location evidence="1">Nucleolus</location>
    </subcellularLocation>
</comment>
<dbReference type="GeneID" id="108563196"/>
<keyword evidence="4" id="KW-0808">Transferase</keyword>
<feature type="domain" description="NOL9 C-terminal" evidence="13">
    <location>
        <begin position="553"/>
        <end position="639"/>
    </location>
</feature>
<keyword evidence="14" id="KW-1185">Reference proteome</keyword>
<dbReference type="InterPro" id="IPR045116">
    <property type="entry name" value="Clp1/Grc3"/>
</dbReference>
<dbReference type="SUPFAM" id="SSF52540">
    <property type="entry name" value="P-loop containing nucleoside triphosphate hydrolases"/>
    <property type="match status" value="2"/>
</dbReference>
<evidence type="ECO:0000256" key="9">
    <source>
        <dbReference type="ARBA" id="ARBA00071212"/>
    </source>
</evidence>
<organism evidence="14 15">
    <name type="scientific">Nicrophorus vespilloides</name>
    <name type="common">Boreal carrion beetle</name>
    <dbReference type="NCBI Taxonomy" id="110193"/>
    <lineage>
        <taxon>Eukaryota</taxon>
        <taxon>Metazoa</taxon>
        <taxon>Ecdysozoa</taxon>
        <taxon>Arthropoda</taxon>
        <taxon>Hexapoda</taxon>
        <taxon>Insecta</taxon>
        <taxon>Pterygota</taxon>
        <taxon>Neoptera</taxon>
        <taxon>Endopterygota</taxon>
        <taxon>Coleoptera</taxon>
        <taxon>Polyphaga</taxon>
        <taxon>Staphyliniformia</taxon>
        <taxon>Silphidae</taxon>
        <taxon>Nicrophorinae</taxon>
        <taxon>Nicrophorus</taxon>
    </lineage>
</organism>
<dbReference type="InterPro" id="IPR057570">
    <property type="entry name" value="NOL9_C"/>
</dbReference>
<evidence type="ECO:0000256" key="1">
    <source>
        <dbReference type="ARBA" id="ARBA00004604"/>
    </source>
</evidence>
<evidence type="ECO:0000259" key="12">
    <source>
        <dbReference type="Pfam" id="PF24419"/>
    </source>
</evidence>
<evidence type="ECO:0000256" key="4">
    <source>
        <dbReference type="ARBA" id="ARBA00022679"/>
    </source>
</evidence>
<evidence type="ECO:0000256" key="10">
    <source>
        <dbReference type="SAM" id="MobiDB-lite"/>
    </source>
</evidence>
<evidence type="ECO:0000313" key="14">
    <source>
        <dbReference type="Proteomes" id="UP000695000"/>
    </source>
</evidence>
<evidence type="ECO:0000259" key="13">
    <source>
        <dbReference type="Pfam" id="PF25467"/>
    </source>
</evidence>
<feature type="region of interest" description="Disordered" evidence="10">
    <location>
        <begin position="1"/>
        <end position="38"/>
    </location>
</feature>
<gene>
    <name evidence="15" type="primary">LOC108563196</name>
</gene>
<sequence>MKVTKSKNVNIPSTKEVDVKKVSKNKSKPKFRGTPDMNPSVKAIKKKKRGLKLSQTINKPLLNKSIEINCTATKYTKFIKNFLEPNDVKMVGDYNEIECLDDFLDEAECSMNESKNDVASKPININKCINFLEENSFDNDDDDEEEEDENVIDNDDDKSFDEQEIVIKGGNRTITGNYETWAITNGRVIRLDMSSIIYFHGLMEIEVVYGAIEIFCKRLDKLSPATKAFSPRGSCFLDISNRNENDEIVHRDFVNKLIKAGLERSTADRLRSTLKQGMALIICKKIKNKWVSFLNDYNEHYVFPKEVSIRDYVDNEWNYFKINDDWKLITESFNENSKVMLCGGKGVGKSTILRVLINKLLAEHQKILVLDLDPGQPEFTVPGCVSATIVQTPLIGPNYTHLQKPERCIFVPYIDIGINSIAFLKCVQELLKVSADLKLPTFINLMGMTDGLGINLLSSIIAEVQPTQVVQIYSDHRPKNFKEDLTIDCVKRNRILLTPENSNELSFNYLKIKSVCTDLNNGDLMPRNIRELCILSYFSQMMPNHCNHLTERDVKIYRSDLSEVKIIHDGKECNPMTVNATLVGLCSVANEEHKIYNCHGWGIVRGISKELNIITLLAPLDETEMEAVDHLILGSVVLPPALYLKQDNRIEGLIPYVYKGALSIISKPPKRHIGTKKSD</sequence>
<reference evidence="15" key="1">
    <citation type="submission" date="2025-08" db="UniProtKB">
        <authorList>
            <consortium name="RefSeq"/>
        </authorList>
    </citation>
    <scope>IDENTIFICATION</scope>
    <source>
        <tissue evidence="15">Whole Larva</tissue>
    </source>
</reference>
<keyword evidence="8" id="KW-0539">Nucleus</keyword>
<feature type="compositionally biased region" description="Basic residues" evidence="10">
    <location>
        <begin position="22"/>
        <end position="31"/>
    </location>
</feature>
<dbReference type="InterPro" id="IPR027417">
    <property type="entry name" value="P-loop_NTPase"/>
</dbReference>
<evidence type="ECO:0000256" key="7">
    <source>
        <dbReference type="ARBA" id="ARBA00022840"/>
    </source>
</evidence>
<dbReference type="InterPro" id="IPR057573">
    <property type="entry name" value="NOL9_N"/>
</dbReference>
<evidence type="ECO:0000313" key="15">
    <source>
        <dbReference type="RefSeq" id="XP_017777290.1"/>
    </source>
</evidence>
<evidence type="ECO:0000259" key="11">
    <source>
        <dbReference type="Pfam" id="PF16575"/>
    </source>
</evidence>
<feature type="compositionally biased region" description="Polar residues" evidence="10">
    <location>
        <begin position="1"/>
        <end position="13"/>
    </location>
</feature>
<evidence type="ECO:0000256" key="6">
    <source>
        <dbReference type="ARBA" id="ARBA00022777"/>
    </source>
</evidence>
<keyword evidence="7" id="KW-0067">ATP-binding</keyword>
<feature type="domain" description="Clp1 P-loop" evidence="11">
    <location>
        <begin position="343"/>
        <end position="494"/>
    </location>
</feature>
<proteinExistence type="inferred from homology"/>
<dbReference type="InterPro" id="IPR032319">
    <property type="entry name" value="CLP1_P"/>
</dbReference>
<name>A0ABM1MRU0_NICVS</name>
<dbReference type="Pfam" id="PF16575">
    <property type="entry name" value="CLP1_P"/>
    <property type="match status" value="1"/>
</dbReference>
<dbReference type="PANTHER" id="PTHR12755:SF3">
    <property type="entry name" value="POLYNUCLEOTIDE 5'-HYDROXYL-KINASE NOL9"/>
    <property type="match status" value="1"/>
</dbReference>
<evidence type="ECO:0000256" key="8">
    <source>
        <dbReference type="ARBA" id="ARBA00023242"/>
    </source>
</evidence>
<evidence type="ECO:0000256" key="5">
    <source>
        <dbReference type="ARBA" id="ARBA00022741"/>
    </source>
</evidence>
<keyword evidence="6" id="KW-0418">Kinase</keyword>
<dbReference type="PANTHER" id="PTHR12755">
    <property type="entry name" value="CLEAVAGE/POLYADENYLATION FACTOR IA SUBUNIT CLP1P"/>
    <property type="match status" value="1"/>
</dbReference>
<keyword evidence="5" id="KW-0547">Nucleotide-binding</keyword>
<dbReference type="RefSeq" id="XP_017777290.1">
    <property type="nucleotide sequence ID" value="XM_017921801.1"/>
</dbReference>
<keyword evidence="3" id="KW-0698">rRNA processing</keyword>
<feature type="region of interest" description="Disordered" evidence="10">
    <location>
        <begin position="136"/>
        <end position="155"/>
    </location>
</feature>
<protein>
    <recommendedName>
        <fullName evidence="9">Polynucleotide 5'-hydroxyl-kinase NOL9</fullName>
    </recommendedName>
</protein>
<dbReference type="Gene3D" id="3.40.50.300">
    <property type="entry name" value="P-loop containing nucleotide triphosphate hydrolases"/>
    <property type="match status" value="1"/>
</dbReference>
<evidence type="ECO:0000256" key="2">
    <source>
        <dbReference type="ARBA" id="ARBA00011003"/>
    </source>
</evidence>
<accession>A0ABM1MRU0</accession>
<dbReference type="Pfam" id="PF24419">
    <property type="entry name" value="Cupin_NOL9"/>
    <property type="match status" value="1"/>
</dbReference>
<dbReference type="Pfam" id="PF25467">
    <property type="entry name" value="NOL9_C"/>
    <property type="match status" value="1"/>
</dbReference>
<evidence type="ECO:0000256" key="3">
    <source>
        <dbReference type="ARBA" id="ARBA00022552"/>
    </source>
</evidence>
<comment type="similarity">
    <text evidence="2">Belongs to the Clp1 family. NOL9/GRC3 subfamily.</text>
</comment>